<accession>A0A7X0C8N3</accession>
<protein>
    <submittedName>
        <fullName evidence="4">DNA-binding CsgD family transcriptional regulator</fullName>
    </submittedName>
</protein>
<organism evidence="4 5">
    <name type="scientific">Nonomuraea muscovyensis</name>
    <dbReference type="NCBI Taxonomy" id="1124761"/>
    <lineage>
        <taxon>Bacteria</taxon>
        <taxon>Bacillati</taxon>
        <taxon>Actinomycetota</taxon>
        <taxon>Actinomycetes</taxon>
        <taxon>Streptosporangiales</taxon>
        <taxon>Streptosporangiaceae</taxon>
        <taxon>Nonomuraea</taxon>
    </lineage>
</organism>
<dbReference type="Pfam" id="PF00196">
    <property type="entry name" value="GerE"/>
    <property type="match status" value="1"/>
</dbReference>
<keyword evidence="1" id="KW-0547">Nucleotide-binding</keyword>
<keyword evidence="4" id="KW-0238">DNA-binding</keyword>
<dbReference type="GO" id="GO:0006355">
    <property type="term" value="P:regulation of DNA-templated transcription"/>
    <property type="evidence" value="ECO:0007669"/>
    <property type="project" value="InterPro"/>
</dbReference>
<sequence>MASMVPAARSLVGRGEELSYIRAYFEDAAVAGGALLLSGEPGVGKTALLDAAAAAASESGTRVLRAAGVEFEADVSYSCLNQLLFPLYGAFEALTAVHRDALRVALGFGSGPAPDRLLVSNAALLLVREVAVEGPLLLVVDDVPWVDRASAAVLGFVARRVVGSRVGFLAASRSNAGGFFEHGGLTELVLRPLPPAVAQDLLTSRFPGLALGVRRRLLAEAGGNPLALLELAAGLSGPQRLASAWAPGSGLPLSRRLQALFAARVSDLPEPCRELMLLGALDGTGDLGLVLAAAGEQRLDDLEPAERDELVRIEDRTRRLEFRHPLIRSAVVEVSTGAERRRAHLVLAEALASQLERRAWHLGEAAVGPDTEVAALLEEAAHRRLRRGDAVGAIASLTRAAELSPDAAGRSRRLAEAAYIGADAGGELGDASRLLVDVRRANPAGGDSLYAAAASAFVLINGEGDVDTAHRLLVGAIEAGDHGWRADNDALDDALHTLLLLCWFAGRPQMWRPFFAALDRLTPEVPDLLWVLARTFADPARTGHRGAARLDTLIAGLHEESDPTRIVRLGTGSVYLDRLAGLREAAWRVVRMGRDGAGPPRRHLGSLLHLCFDDYLTGQWAQASELAEEGLRLCDEHDYRFFTWYFRYVQAMLAAARGEADTSQALTDAILRFAAPRGARAAEGFALHARAVNDIGRGDYDSAYRNASALSPAGSLAPYVPHALWACLDLVEAAVHTDRHAEAAAHVDALGEANIAALSPRLALLSAAAAAITAEDERVEESFEAALALPDVERWPFDLARVRLSYGERLRRMRATAKARAQLGAALEAFERLGARPWAERAAGELRATGMTRPRGATRRPATLTAQEREIAELAGSGLTNKQIAERLFLSHRTVGAHLYQIFPKLGITSRAALRDALAAFPEEATPPDAAEDR</sequence>
<gene>
    <name evidence="4" type="ORF">FHU36_007162</name>
</gene>
<name>A0A7X0C8N3_9ACTN</name>
<dbReference type="PANTHER" id="PTHR16305:SF35">
    <property type="entry name" value="TRANSCRIPTIONAL ACTIVATOR DOMAIN"/>
    <property type="match status" value="1"/>
</dbReference>
<dbReference type="GO" id="GO:0005524">
    <property type="term" value="F:ATP binding"/>
    <property type="evidence" value="ECO:0007669"/>
    <property type="project" value="UniProtKB-KW"/>
</dbReference>
<evidence type="ECO:0000259" key="3">
    <source>
        <dbReference type="PROSITE" id="PS50043"/>
    </source>
</evidence>
<dbReference type="AlphaFoldDB" id="A0A7X0C8N3"/>
<dbReference type="SMART" id="SM00421">
    <property type="entry name" value="HTH_LUXR"/>
    <property type="match status" value="1"/>
</dbReference>
<dbReference type="GO" id="GO:0004016">
    <property type="term" value="F:adenylate cyclase activity"/>
    <property type="evidence" value="ECO:0007669"/>
    <property type="project" value="TreeGrafter"/>
</dbReference>
<dbReference type="InterPro" id="IPR036388">
    <property type="entry name" value="WH-like_DNA-bd_sf"/>
</dbReference>
<dbReference type="GO" id="GO:0005737">
    <property type="term" value="C:cytoplasm"/>
    <property type="evidence" value="ECO:0007669"/>
    <property type="project" value="TreeGrafter"/>
</dbReference>
<dbReference type="PRINTS" id="PR00038">
    <property type="entry name" value="HTHLUXR"/>
</dbReference>
<evidence type="ECO:0000256" key="2">
    <source>
        <dbReference type="ARBA" id="ARBA00022840"/>
    </source>
</evidence>
<dbReference type="GO" id="GO:0003677">
    <property type="term" value="F:DNA binding"/>
    <property type="evidence" value="ECO:0007669"/>
    <property type="project" value="UniProtKB-KW"/>
</dbReference>
<dbReference type="Pfam" id="PF13191">
    <property type="entry name" value="AAA_16"/>
    <property type="match status" value="1"/>
</dbReference>
<dbReference type="Gene3D" id="1.10.10.10">
    <property type="entry name" value="Winged helix-like DNA-binding domain superfamily/Winged helix DNA-binding domain"/>
    <property type="match status" value="1"/>
</dbReference>
<dbReference type="PROSITE" id="PS50043">
    <property type="entry name" value="HTH_LUXR_2"/>
    <property type="match status" value="1"/>
</dbReference>
<reference evidence="4 5" key="1">
    <citation type="submission" date="2020-08" db="EMBL/GenBank/DDBJ databases">
        <title>Sequencing the genomes of 1000 actinobacteria strains.</title>
        <authorList>
            <person name="Klenk H.-P."/>
        </authorList>
    </citation>
    <scope>NUCLEOTIDE SEQUENCE [LARGE SCALE GENOMIC DNA]</scope>
    <source>
        <strain evidence="4 5">DSM 45913</strain>
    </source>
</reference>
<keyword evidence="5" id="KW-1185">Reference proteome</keyword>
<evidence type="ECO:0000313" key="5">
    <source>
        <dbReference type="Proteomes" id="UP000583800"/>
    </source>
</evidence>
<dbReference type="EMBL" id="JACHJB010000003">
    <property type="protein sequence ID" value="MBB6350590.1"/>
    <property type="molecule type" value="Genomic_DNA"/>
</dbReference>
<dbReference type="Gene3D" id="3.40.50.300">
    <property type="entry name" value="P-loop containing nucleotide triphosphate hydrolases"/>
    <property type="match status" value="1"/>
</dbReference>
<dbReference type="InterPro" id="IPR027417">
    <property type="entry name" value="P-loop_NTPase"/>
</dbReference>
<dbReference type="CDD" id="cd06170">
    <property type="entry name" value="LuxR_C_like"/>
    <property type="match status" value="1"/>
</dbReference>
<proteinExistence type="predicted"/>
<dbReference type="PANTHER" id="PTHR16305">
    <property type="entry name" value="TESTICULAR SOLUBLE ADENYLYL CYCLASE"/>
    <property type="match status" value="1"/>
</dbReference>
<dbReference type="InterPro" id="IPR016032">
    <property type="entry name" value="Sig_transdc_resp-reg_C-effctor"/>
</dbReference>
<evidence type="ECO:0000256" key="1">
    <source>
        <dbReference type="ARBA" id="ARBA00022741"/>
    </source>
</evidence>
<keyword evidence="2" id="KW-0067">ATP-binding</keyword>
<evidence type="ECO:0000313" key="4">
    <source>
        <dbReference type="EMBL" id="MBB6350590.1"/>
    </source>
</evidence>
<dbReference type="InterPro" id="IPR041664">
    <property type="entry name" value="AAA_16"/>
</dbReference>
<dbReference type="InterPro" id="IPR000792">
    <property type="entry name" value="Tscrpt_reg_LuxR_C"/>
</dbReference>
<dbReference type="SUPFAM" id="SSF46894">
    <property type="entry name" value="C-terminal effector domain of the bipartite response regulators"/>
    <property type="match status" value="1"/>
</dbReference>
<comment type="caution">
    <text evidence="4">The sequence shown here is derived from an EMBL/GenBank/DDBJ whole genome shotgun (WGS) entry which is preliminary data.</text>
</comment>
<dbReference type="SUPFAM" id="SSF52540">
    <property type="entry name" value="P-loop containing nucleoside triphosphate hydrolases"/>
    <property type="match status" value="1"/>
</dbReference>
<dbReference type="Proteomes" id="UP000583800">
    <property type="component" value="Unassembled WGS sequence"/>
</dbReference>
<feature type="domain" description="HTH luxR-type" evidence="3">
    <location>
        <begin position="857"/>
        <end position="922"/>
    </location>
</feature>